<name>A0A9E7HEY6_9LILI</name>
<feature type="region of interest" description="Disordered" evidence="1">
    <location>
        <begin position="1"/>
        <end position="26"/>
    </location>
</feature>
<evidence type="ECO:0000313" key="3">
    <source>
        <dbReference type="Proteomes" id="UP001055439"/>
    </source>
</evidence>
<dbReference type="PANTHER" id="PTHR37265:SF5">
    <property type="entry name" value="OS01G0195300 PROTEIN"/>
    <property type="match status" value="1"/>
</dbReference>
<evidence type="ECO:0000313" key="2">
    <source>
        <dbReference type="EMBL" id="URE28632.1"/>
    </source>
</evidence>
<accession>A0A9E7HEY6</accession>
<organism evidence="2 3">
    <name type="scientific">Musa troglodytarum</name>
    <name type="common">fe'i banana</name>
    <dbReference type="NCBI Taxonomy" id="320322"/>
    <lineage>
        <taxon>Eukaryota</taxon>
        <taxon>Viridiplantae</taxon>
        <taxon>Streptophyta</taxon>
        <taxon>Embryophyta</taxon>
        <taxon>Tracheophyta</taxon>
        <taxon>Spermatophyta</taxon>
        <taxon>Magnoliopsida</taxon>
        <taxon>Liliopsida</taxon>
        <taxon>Zingiberales</taxon>
        <taxon>Musaceae</taxon>
        <taxon>Musa</taxon>
    </lineage>
</organism>
<dbReference type="PANTHER" id="PTHR37265">
    <property type="entry name" value="OS01G0195300 PROTEIN"/>
    <property type="match status" value="1"/>
</dbReference>
<sequence length="181" mass="19572">MEVDGRELPRCQTPVLQDQESDEADVPMISLDEEDEIAEVEEEAVEEVMRWLEREMSGATVGPGAGPAAFAQADGGSEETCGATFSDSSSTVMASVDTRGVVAGVSRFWPAYWAAEHNDGGGRWVARMDSISAGVMEDAKEVEEDETEWLARVLGGAELELGLGLEQDESGSLRFLPREEK</sequence>
<reference evidence="2" key="1">
    <citation type="submission" date="2022-05" db="EMBL/GenBank/DDBJ databases">
        <title>The Musa troglodytarum L. genome provides insights into the mechanism of non-climacteric behaviour and enrichment of carotenoids.</title>
        <authorList>
            <person name="Wang J."/>
        </authorList>
    </citation>
    <scope>NUCLEOTIDE SEQUENCE</scope>
    <source>
        <tissue evidence="2">Leaf</tissue>
    </source>
</reference>
<dbReference type="Proteomes" id="UP001055439">
    <property type="component" value="Chromosome 8"/>
</dbReference>
<evidence type="ECO:0000256" key="1">
    <source>
        <dbReference type="SAM" id="MobiDB-lite"/>
    </source>
</evidence>
<dbReference type="OrthoDB" id="783490at2759"/>
<dbReference type="EMBL" id="CP097510">
    <property type="protein sequence ID" value="URE28632.1"/>
    <property type="molecule type" value="Genomic_DNA"/>
</dbReference>
<proteinExistence type="predicted"/>
<protein>
    <submittedName>
        <fullName evidence="2">Uncharacterized protein</fullName>
    </submittedName>
</protein>
<keyword evidence="3" id="KW-1185">Reference proteome</keyword>
<dbReference type="AlphaFoldDB" id="A0A9E7HEY6"/>
<gene>
    <name evidence="2" type="ORF">MUK42_35142</name>
</gene>